<protein>
    <recommendedName>
        <fullName evidence="3">Calicivirus coat protein domain-containing protein</fullName>
    </recommendedName>
</protein>
<dbReference type="InterPro" id="IPR004005">
    <property type="entry name" value="Calicivirus_coat"/>
</dbReference>
<dbReference type="SUPFAM" id="SSF88633">
    <property type="entry name" value="Positive stranded ssRNA viruses"/>
    <property type="match status" value="1"/>
</dbReference>
<dbReference type="GO" id="GO:0030430">
    <property type="term" value="C:host cell cytoplasm"/>
    <property type="evidence" value="ECO:0007669"/>
    <property type="project" value="UniProtKB-SubCell"/>
</dbReference>
<dbReference type="Pfam" id="PF00915">
    <property type="entry name" value="Calici_coat"/>
    <property type="match status" value="1"/>
</dbReference>
<evidence type="ECO:0000256" key="2">
    <source>
        <dbReference type="ARBA" id="ARBA00022844"/>
    </source>
</evidence>
<gene>
    <name evidence="4" type="ORF">H2RhizoLitter724_000002</name>
</gene>
<reference evidence="4" key="1">
    <citation type="submission" date="2019-05" db="EMBL/GenBank/DDBJ databases">
        <title>Metatranscriptomic reconstruction reveals RNA viruses with the potential to shape carbon cycling in soil.</title>
        <authorList>
            <person name="Starr E.P."/>
            <person name="Nuccio E."/>
            <person name="Pett-Ridge J."/>
            <person name="Banfield J.F."/>
            <person name="Firestone M.K."/>
        </authorList>
    </citation>
    <scope>NUCLEOTIDE SEQUENCE</scope>
    <source>
        <strain evidence="4">H2_Rhizo_Litter_7_scaffold_24</strain>
    </source>
</reference>
<sequence>MRYKLIGTAFYGGSIRISHLPPNISEEELALMTVETLTAYPSMDLDPKNTNWVEFYAADQRNVLYHYQKDFNQEIANTFGGWVVCYVVGPLVTQDPAFKTIQSVLEIAGDFQYRQPNPMFNSGVLPPPADQGPLAISTLRNLQFQPLIDNYACDPDSGKIVILPSEIRSLSDGIFSIRAFNDRKPDHWPNSSWNNWAEGLRTLIANNTRTHAISAVCINTPVSGVDNIWSEMNPTNGSAFGIGVPPEYVFTYDASNFGLVNFTTKTLATVNSKASTGFRGASGALQTLGAITTCFDEKNELTGELTPSTYTEHNPLLPIMRSDESVVMFQATVFAAIGPQTLNIAEDLKVTTNMNESVSFVYSLRSSVNPNINLAWIRLNPNGLLTTNATKDTVSFEFLSGVEYYLHFEQKLDMGTPLPQVPTKLARRQRRWMKEKTQLRKEKKCDMDRLIDLFEDMFYKK</sequence>
<dbReference type="GO" id="GO:0044423">
    <property type="term" value="C:virion component"/>
    <property type="evidence" value="ECO:0007669"/>
    <property type="project" value="UniProtKB-KW"/>
</dbReference>
<dbReference type="InterPro" id="IPR029053">
    <property type="entry name" value="Viral_coat"/>
</dbReference>
<name>A0A514D2I8_9VIRU</name>
<evidence type="ECO:0000256" key="1">
    <source>
        <dbReference type="ARBA" id="ARBA00004328"/>
    </source>
</evidence>
<feature type="domain" description="Calicivirus coat protein" evidence="3">
    <location>
        <begin position="1"/>
        <end position="74"/>
    </location>
</feature>
<keyword evidence="2" id="KW-0946">Virion</keyword>
<dbReference type="EMBL" id="MN033664">
    <property type="protein sequence ID" value="QDH87832.1"/>
    <property type="molecule type" value="Genomic_RNA"/>
</dbReference>
<dbReference type="Gene3D" id="2.60.120.20">
    <property type="match status" value="1"/>
</dbReference>
<proteinExistence type="predicted"/>
<comment type="subcellular location">
    <subcellularLocation>
        <location evidence="1">Virion</location>
    </subcellularLocation>
</comment>
<evidence type="ECO:0000259" key="3">
    <source>
        <dbReference type="Pfam" id="PF00915"/>
    </source>
</evidence>
<accession>A0A514D2I8</accession>
<evidence type="ECO:0000313" key="4">
    <source>
        <dbReference type="EMBL" id="QDH87832.1"/>
    </source>
</evidence>
<organism evidence="4">
    <name type="scientific">Picornavirales sp</name>
    <dbReference type="NCBI Taxonomy" id="1955153"/>
    <lineage>
        <taxon>Viruses</taxon>
        <taxon>Riboviria</taxon>
        <taxon>Orthornavirae</taxon>
        <taxon>Pisuviricota</taxon>
        <taxon>Pisoniviricetes</taxon>
        <taxon>Picornavirales</taxon>
    </lineage>
</organism>